<evidence type="ECO:0000256" key="1">
    <source>
        <dbReference type="ARBA" id="ARBA00004123"/>
    </source>
</evidence>
<organism evidence="6 7">
    <name type="scientific">Lithospermum erythrorhizon</name>
    <name type="common">Purple gromwell</name>
    <name type="synonym">Lithospermum officinale var. erythrorhizon</name>
    <dbReference type="NCBI Taxonomy" id="34254"/>
    <lineage>
        <taxon>Eukaryota</taxon>
        <taxon>Viridiplantae</taxon>
        <taxon>Streptophyta</taxon>
        <taxon>Embryophyta</taxon>
        <taxon>Tracheophyta</taxon>
        <taxon>Spermatophyta</taxon>
        <taxon>Magnoliopsida</taxon>
        <taxon>eudicotyledons</taxon>
        <taxon>Gunneridae</taxon>
        <taxon>Pentapetalae</taxon>
        <taxon>asterids</taxon>
        <taxon>lamiids</taxon>
        <taxon>Boraginales</taxon>
        <taxon>Boraginaceae</taxon>
        <taxon>Boraginoideae</taxon>
        <taxon>Lithospermeae</taxon>
        <taxon>Lithospermum</taxon>
    </lineage>
</organism>
<dbReference type="Gene3D" id="2.130.10.10">
    <property type="entry name" value="YVTN repeat-like/Quinoprotein amine dehydrogenase"/>
    <property type="match status" value="1"/>
</dbReference>
<keyword evidence="4" id="KW-0539">Nucleus</keyword>
<reference evidence="6 7" key="1">
    <citation type="submission" date="2024-01" db="EMBL/GenBank/DDBJ databases">
        <title>The complete chloroplast genome sequence of Lithospermum erythrorhizon: insights into the phylogenetic relationship among Boraginaceae species and the maternal lineages of purple gromwells.</title>
        <authorList>
            <person name="Okada T."/>
            <person name="Watanabe K."/>
        </authorList>
    </citation>
    <scope>NUCLEOTIDE SEQUENCE [LARGE SCALE GENOMIC DNA]</scope>
</reference>
<comment type="subcellular location">
    <subcellularLocation>
        <location evidence="1">Nucleus</location>
    </subcellularLocation>
</comment>
<dbReference type="GO" id="GO:0034511">
    <property type="term" value="F:U3 snoRNA binding"/>
    <property type="evidence" value="ECO:0007669"/>
    <property type="project" value="InterPro"/>
</dbReference>
<sequence>MMMIFLNILVSCRKWYRCHGSSYSSVHSWVSSVAVCPSSDLAASGAGNGTIRLWAIENESKGINPLFELPLISFVSQVNDLQVGFVNSLAFAKFGKFLIAGVRQVLISHCLFSFHE</sequence>
<dbReference type="InterPro" id="IPR001680">
    <property type="entry name" value="WD40_rpt"/>
</dbReference>
<dbReference type="SMART" id="SM00320">
    <property type="entry name" value="WD40"/>
    <property type="match status" value="1"/>
</dbReference>
<accession>A0AAV3PJB7</accession>
<dbReference type="EMBL" id="BAABME010001766">
    <property type="protein sequence ID" value="GAA0151343.1"/>
    <property type="molecule type" value="Genomic_DNA"/>
</dbReference>
<dbReference type="InterPro" id="IPR036322">
    <property type="entry name" value="WD40_repeat_dom_sf"/>
</dbReference>
<dbReference type="InterPro" id="IPR015943">
    <property type="entry name" value="WD40/YVTN_repeat-like_dom_sf"/>
</dbReference>
<dbReference type="Proteomes" id="UP001454036">
    <property type="component" value="Unassembled WGS sequence"/>
</dbReference>
<proteinExistence type="predicted"/>
<keyword evidence="3" id="KW-0677">Repeat</keyword>
<comment type="caution">
    <text evidence="6">The sequence shown here is derived from an EMBL/GenBank/DDBJ whole genome shotgun (WGS) entry which is preliminary data.</text>
</comment>
<keyword evidence="7" id="KW-1185">Reference proteome</keyword>
<dbReference type="PROSITE" id="PS50082">
    <property type="entry name" value="WD_REPEATS_2"/>
    <property type="match status" value="1"/>
</dbReference>
<keyword evidence="2 5" id="KW-0853">WD repeat</keyword>
<dbReference type="InterPro" id="IPR039241">
    <property type="entry name" value="Rrp9-like"/>
</dbReference>
<evidence type="ECO:0000313" key="7">
    <source>
        <dbReference type="Proteomes" id="UP001454036"/>
    </source>
</evidence>
<name>A0AAV3PJB7_LITER</name>
<feature type="repeat" description="WD" evidence="5">
    <location>
        <begin position="23"/>
        <end position="64"/>
    </location>
</feature>
<dbReference type="GO" id="GO:0032040">
    <property type="term" value="C:small-subunit processome"/>
    <property type="evidence" value="ECO:0007669"/>
    <property type="project" value="TreeGrafter"/>
</dbReference>
<dbReference type="PANTHER" id="PTHR19865">
    <property type="entry name" value="U3 SMALL NUCLEOLAR RNA INTERACTING PROTEIN 2"/>
    <property type="match status" value="1"/>
</dbReference>
<dbReference type="SUPFAM" id="SSF50978">
    <property type="entry name" value="WD40 repeat-like"/>
    <property type="match status" value="1"/>
</dbReference>
<protein>
    <submittedName>
        <fullName evidence="6">Uncharacterized protein</fullName>
    </submittedName>
</protein>
<evidence type="ECO:0000313" key="6">
    <source>
        <dbReference type="EMBL" id="GAA0151343.1"/>
    </source>
</evidence>
<dbReference type="Pfam" id="PF00400">
    <property type="entry name" value="WD40"/>
    <property type="match status" value="1"/>
</dbReference>
<dbReference type="AlphaFoldDB" id="A0AAV3PJB7"/>
<gene>
    <name evidence="6" type="ORF">LIER_10082</name>
</gene>
<dbReference type="PANTHER" id="PTHR19865:SF0">
    <property type="entry name" value="U3 SMALL NUCLEOLAR RNA-INTERACTING PROTEIN 2"/>
    <property type="match status" value="1"/>
</dbReference>
<evidence type="ECO:0000256" key="4">
    <source>
        <dbReference type="ARBA" id="ARBA00023242"/>
    </source>
</evidence>
<evidence type="ECO:0000256" key="3">
    <source>
        <dbReference type="ARBA" id="ARBA00022737"/>
    </source>
</evidence>
<evidence type="ECO:0000256" key="5">
    <source>
        <dbReference type="PROSITE-ProRule" id="PRU00221"/>
    </source>
</evidence>
<evidence type="ECO:0000256" key="2">
    <source>
        <dbReference type="ARBA" id="ARBA00022574"/>
    </source>
</evidence>